<dbReference type="Gene3D" id="1.25.40.10">
    <property type="entry name" value="Tetratricopeptide repeat domain"/>
    <property type="match status" value="1"/>
</dbReference>
<dbReference type="CDD" id="cd00093">
    <property type="entry name" value="HTH_XRE"/>
    <property type="match status" value="1"/>
</dbReference>
<organism evidence="2 3">
    <name type="scientific">Streptomyces flavalbus</name>
    <dbReference type="NCBI Taxonomy" id="2665155"/>
    <lineage>
        <taxon>Bacteria</taxon>
        <taxon>Bacillati</taxon>
        <taxon>Actinomycetota</taxon>
        <taxon>Actinomycetes</taxon>
        <taxon>Kitasatosporales</taxon>
        <taxon>Streptomycetaceae</taxon>
        <taxon>Streptomyces</taxon>
    </lineage>
</organism>
<gene>
    <name evidence="2" type="ORF">ACFQZ6_10515</name>
</gene>
<dbReference type="EMBL" id="JBHTEB010000001">
    <property type="protein sequence ID" value="MFD0314655.1"/>
    <property type="molecule type" value="Genomic_DNA"/>
</dbReference>
<dbReference type="Gene3D" id="1.10.260.40">
    <property type="entry name" value="lambda repressor-like DNA-binding domains"/>
    <property type="match status" value="1"/>
</dbReference>
<dbReference type="InterPro" id="IPR011990">
    <property type="entry name" value="TPR-like_helical_dom_sf"/>
</dbReference>
<dbReference type="Pfam" id="PF13560">
    <property type="entry name" value="HTH_31"/>
    <property type="match status" value="1"/>
</dbReference>
<feature type="domain" description="HTH cro/C1-type" evidence="1">
    <location>
        <begin position="72"/>
        <end position="118"/>
    </location>
</feature>
<protein>
    <submittedName>
        <fullName evidence="2">Helix-turn-helix domain-containing protein</fullName>
    </submittedName>
</protein>
<proteinExistence type="predicted"/>
<dbReference type="RefSeq" id="WP_381606969.1">
    <property type="nucleotide sequence ID" value="NZ_JBHTEB010000001.1"/>
</dbReference>
<evidence type="ECO:0000313" key="2">
    <source>
        <dbReference type="EMBL" id="MFD0314655.1"/>
    </source>
</evidence>
<accession>A0ABW2W599</accession>
<dbReference type="SUPFAM" id="SSF48452">
    <property type="entry name" value="TPR-like"/>
    <property type="match status" value="1"/>
</dbReference>
<dbReference type="SMART" id="SM00530">
    <property type="entry name" value="HTH_XRE"/>
    <property type="match status" value="1"/>
</dbReference>
<dbReference type="InterPro" id="IPR001387">
    <property type="entry name" value="Cro/C1-type_HTH"/>
</dbReference>
<reference evidence="3" key="1">
    <citation type="journal article" date="2019" name="Int. J. Syst. Evol. Microbiol.">
        <title>The Global Catalogue of Microorganisms (GCM) 10K type strain sequencing project: providing services to taxonomists for standard genome sequencing and annotation.</title>
        <authorList>
            <consortium name="The Broad Institute Genomics Platform"/>
            <consortium name="The Broad Institute Genome Sequencing Center for Infectious Disease"/>
            <person name="Wu L."/>
            <person name="Ma J."/>
        </authorList>
    </citation>
    <scope>NUCLEOTIDE SEQUENCE [LARGE SCALE GENOMIC DNA]</scope>
    <source>
        <strain evidence="3">CGMCC 4.7400</strain>
    </source>
</reference>
<evidence type="ECO:0000313" key="3">
    <source>
        <dbReference type="Proteomes" id="UP001597023"/>
    </source>
</evidence>
<dbReference type="SUPFAM" id="SSF47413">
    <property type="entry name" value="lambda repressor-like DNA-binding domains"/>
    <property type="match status" value="1"/>
</dbReference>
<dbReference type="Proteomes" id="UP001597023">
    <property type="component" value="Unassembled WGS sequence"/>
</dbReference>
<name>A0ABW2W599_9ACTN</name>
<dbReference type="InterPro" id="IPR010982">
    <property type="entry name" value="Lambda_DNA-bd_dom_sf"/>
</dbReference>
<comment type="caution">
    <text evidence="2">The sequence shown here is derived from an EMBL/GenBank/DDBJ whole genome shotgun (WGS) entry which is preliminary data.</text>
</comment>
<dbReference type="PROSITE" id="PS50943">
    <property type="entry name" value="HTH_CROC1"/>
    <property type="match status" value="1"/>
</dbReference>
<sequence>MLQPAQRRCDRCGCPLSQYNTDTLCSACARLRTWEASNPTVPEHVWFDQDVRDALSVWDFGRASRLVRLRGGLRQEDMAQLTGLSQAFLSMLESGSRRLTNIDKIVDFLAGLAVPDELVPLPLPRAPLPAQREPLTQYPGDADPTLPWTSARMVAALDTAVGGNTMKRRRFLTASGVALTAYVNQWDRAEVEPLQRVAEGSRLTPGLLDSLQRTTDGLRTMDASSGSGALTELGNTHLKFLRHLVDRTSYDMATGQRLAAIIADTATQTGWFAFDSGEREQTLGYLYAALRAAKASGDIRLGAGALSYIAIHAYSTGAPHHAVTAAHTAREKIRKLGTPALEAMLLTRQARGHAKLGEGQAALAALGRASELCAQGRSEHDPDWLYWINEGEIHGQTGSCHLDLGDARSAVASFTKARKALNPGDHRTRGLFLSRAATAHFANGDLEAGAVTAHEALDLADQLQSTRLNDHIDVMLGHLRPVIHNPYAQGVLERAADATGTGSRT</sequence>
<keyword evidence="3" id="KW-1185">Reference proteome</keyword>
<evidence type="ECO:0000259" key="1">
    <source>
        <dbReference type="PROSITE" id="PS50943"/>
    </source>
</evidence>